<dbReference type="Proteomes" id="UP001066276">
    <property type="component" value="Chromosome 2_1"/>
</dbReference>
<evidence type="ECO:0000256" key="1">
    <source>
        <dbReference type="SAM" id="MobiDB-lite"/>
    </source>
</evidence>
<proteinExistence type="predicted"/>
<keyword evidence="3" id="KW-1185">Reference proteome</keyword>
<organism evidence="2 3">
    <name type="scientific">Pleurodeles waltl</name>
    <name type="common">Iberian ribbed newt</name>
    <dbReference type="NCBI Taxonomy" id="8319"/>
    <lineage>
        <taxon>Eukaryota</taxon>
        <taxon>Metazoa</taxon>
        <taxon>Chordata</taxon>
        <taxon>Craniata</taxon>
        <taxon>Vertebrata</taxon>
        <taxon>Euteleostomi</taxon>
        <taxon>Amphibia</taxon>
        <taxon>Batrachia</taxon>
        <taxon>Caudata</taxon>
        <taxon>Salamandroidea</taxon>
        <taxon>Salamandridae</taxon>
        <taxon>Pleurodelinae</taxon>
        <taxon>Pleurodeles</taxon>
    </lineage>
</organism>
<protein>
    <submittedName>
        <fullName evidence="2">Uncharacterized protein</fullName>
    </submittedName>
</protein>
<evidence type="ECO:0000313" key="3">
    <source>
        <dbReference type="Proteomes" id="UP001066276"/>
    </source>
</evidence>
<gene>
    <name evidence="2" type="ORF">NDU88_008044</name>
</gene>
<sequence>MALKPIRTPHSSRVRQNPDPVGSKKDKRHPAPCSKEHINPHGKGPQQSVPGTEKDARNLVPTMFANIMKAKQIPPEKAAPDIQSSVAGVHGGQVSVVTTSFEVPVSVFSAGGTEAASPEIICMGPGNSGEVVGFPPFGDEKAPEQELKAGLRELNQGKFNVQPHSLAKDISPQQAEDMVKHLEIFETFSPGLAPRGKEVKPSGANSDQG</sequence>
<feature type="region of interest" description="Disordered" evidence="1">
    <location>
        <begin position="1"/>
        <end position="57"/>
    </location>
</feature>
<name>A0AAV7VV78_PLEWA</name>
<feature type="region of interest" description="Disordered" evidence="1">
    <location>
        <begin position="190"/>
        <end position="209"/>
    </location>
</feature>
<accession>A0AAV7VV78</accession>
<reference evidence="2" key="1">
    <citation type="journal article" date="2022" name="bioRxiv">
        <title>Sequencing and chromosome-scale assembly of the giantPleurodeles waltlgenome.</title>
        <authorList>
            <person name="Brown T."/>
            <person name="Elewa A."/>
            <person name="Iarovenko S."/>
            <person name="Subramanian E."/>
            <person name="Araus A.J."/>
            <person name="Petzold A."/>
            <person name="Susuki M."/>
            <person name="Suzuki K.-i.T."/>
            <person name="Hayashi T."/>
            <person name="Toyoda A."/>
            <person name="Oliveira C."/>
            <person name="Osipova E."/>
            <person name="Leigh N.D."/>
            <person name="Simon A."/>
            <person name="Yun M.H."/>
        </authorList>
    </citation>
    <scope>NUCLEOTIDE SEQUENCE</scope>
    <source>
        <strain evidence="2">20211129_DDA</strain>
        <tissue evidence="2">Liver</tissue>
    </source>
</reference>
<comment type="caution">
    <text evidence="2">The sequence shown here is derived from an EMBL/GenBank/DDBJ whole genome shotgun (WGS) entry which is preliminary data.</text>
</comment>
<dbReference type="AlphaFoldDB" id="A0AAV7VV78"/>
<dbReference type="EMBL" id="JANPWB010000003">
    <property type="protein sequence ID" value="KAJ1204263.1"/>
    <property type="molecule type" value="Genomic_DNA"/>
</dbReference>
<evidence type="ECO:0000313" key="2">
    <source>
        <dbReference type="EMBL" id="KAJ1204263.1"/>
    </source>
</evidence>